<comment type="caution">
    <text evidence="1">The sequence shown here is derived from an EMBL/GenBank/DDBJ whole genome shotgun (WGS) entry which is preliminary data.</text>
</comment>
<accession>A0A409VS08</accession>
<evidence type="ECO:0000313" key="2">
    <source>
        <dbReference type="Proteomes" id="UP000284706"/>
    </source>
</evidence>
<evidence type="ECO:0000313" key="1">
    <source>
        <dbReference type="EMBL" id="PPQ69052.1"/>
    </source>
</evidence>
<protein>
    <recommendedName>
        <fullName evidence="3">F-box domain-containing protein</fullName>
    </recommendedName>
</protein>
<evidence type="ECO:0008006" key="3">
    <source>
        <dbReference type="Google" id="ProtNLM"/>
    </source>
</evidence>
<dbReference type="EMBL" id="NHYE01005582">
    <property type="protein sequence ID" value="PPQ69052.1"/>
    <property type="molecule type" value="Genomic_DNA"/>
</dbReference>
<dbReference type="InParanoid" id="A0A409VS08"/>
<proteinExistence type="predicted"/>
<dbReference type="Proteomes" id="UP000284706">
    <property type="component" value="Unassembled WGS sequence"/>
</dbReference>
<organism evidence="1 2">
    <name type="scientific">Gymnopilus dilepis</name>
    <dbReference type="NCBI Taxonomy" id="231916"/>
    <lineage>
        <taxon>Eukaryota</taxon>
        <taxon>Fungi</taxon>
        <taxon>Dikarya</taxon>
        <taxon>Basidiomycota</taxon>
        <taxon>Agaricomycotina</taxon>
        <taxon>Agaricomycetes</taxon>
        <taxon>Agaricomycetidae</taxon>
        <taxon>Agaricales</taxon>
        <taxon>Agaricineae</taxon>
        <taxon>Hymenogastraceae</taxon>
        <taxon>Gymnopilus</taxon>
    </lineage>
</organism>
<dbReference type="SUPFAM" id="SSF52047">
    <property type="entry name" value="RNI-like"/>
    <property type="match status" value="1"/>
</dbReference>
<dbReference type="AlphaFoldDB" id="A0A409VS08"/>
<dbReference type="Gene3D" id="1.20.1280.50">
    <property type="match status" value="1"/>
</dbReference>
<name>A0A409VS08_9AGAR</name>
<gene>
    <name evidence="1" type="ORF">CVT26_003757</name>
</gene>
<sequence length="541" mass="60712">MEDHAFFPPTNAFTRLPQDIQWHMFSFVANMNAPLEYDTFTDSNLLQSTALEDLISASQVCEAWRNILLRSSSIWAKVLRLDVLSQYSEEWREEILRRTGTAQLCIMGRIRGPTRIYAYGASLISGQWHRDRIRMLDVRVGRDALSQKSLWDTFLRPAPHLLTFTIVFEGARNLDITPRGSLLFAGDAPRLRNFCTKAITSTIDSSWSRNIRRLHLEAAAFGVADILEALKHMPTLEYLDIHYFAGPAPSLLPAEESIILPNLADLRITNKLELSLPFIHAICPSNRCALIWATIGIAHSPVSNDAALMIQRALRRFSSGYFKSGKVKSLRLALGEGRFEFGTTSSVYNPPADIFTDLPGDDSAFYVNLTSGIPAQTQWMLLSSLSHLDFSSTKRLDFRPLRPFMEASEDMDQLSVFFKALVSVETLSTADEGTTFILECSMDASCLPALRRWELHNSIESEFDVLTFLTSRSNLGLPIAVLDLTDNQVGDWGLLESIEGLEVVWEVDGIINRYLCGSGDSGRLNFGYQRAFALAWQAAFT</sequence>
<dbReference type="SUPFAM" id="SSF81383">
    <property type="entry name" value="F-box domain"/>
    <property type="match status" value="1"/>
</dbReference>
<reference evidence="1 2" key="1">
    <citation type="journal article" date="2018" name="Evol. Lett.">
        <title>Horizontal gene cluster transfer increased hallucinogenic mushroom diversity.</title>
        <authorList>
            <person name="Reynolds H.T."/>
            <person name="Vijayakumar V."/>
            <person name="Gluck-Thaler E."/>
            <person name="Korotkin H.B."/>
            <person name="Matheny P.B."/>
            <person name="Slot J.C."/>
        </authorList>
    </citation>
    <scope>NUCLEOTIDE SEQUENCE [LARGE SCALE GENOMIC DNA]</scope>
    <source>
        <strain evidence="1 2">SRW20</strain>
    </source>
</reference>
<dbReference type="OrthoDB" id="2934649at2759"/>
<dbReference type="InterPro" id="IPR036047">
    <property type="entry name" value="F-box-like_dom_sf"/>
</dbReference>
<keyword evidence="2" id="KW-1185">Reference proteome</keyword>